<sequence>MGMSAVAGAVANLPAGDQTVWAEATGFISTVCSDLDVGELIHGENFSLFEAMSALEIMDPKMDAGMATTGFKTAEEAINSGAAPVNLDVSQIIDVMDHLLACEATWHKGYSLAQTVFSCLYLLKLDRTFSNPLLHAYCKILRATCSLVRTAVTAGHNYEEEEIFTVAFGLPLEESDSKSLATLNAVEELVARQLRGSKTGAAKKKASEEVDALQESPALEEEYCKAVLCRMRFRKALHHIFLYMDKPQGRGLEMARKHIAAALVELANIQASSTFLSSQYGLVSGATNSTQSTASGRAAIGFDVNVNRRLLAPTPPRSIKILSWEEVLAYFEHLLNDLHHICSVPLDLGLEPLLHFLVDFQKSHPDLVARARLQLLLVQDGKIFGYETIATILYKTMNLQHDAFVQTSESEVVFQQAGRLTLSLVRLLCTNPAWQRRKLGKMLQDWSNFLQQAEILHGLPSHRELLGAQNKSWWKDNVLVGWAAEEICWVAAQFLLGGFELELYSPNEYCMIYWYLDHVLRTLLHCKVTKEKILFEKEQSRKVFEAADSAKKKGKKKKGLIKGAGKEIRLSTSILLLQCHIDLCSGFVWMLTALTEDQKIVHRKTNLNAEQERFFQRFELLHKVVVPEPMMYYHFKDATRHRNFSVRQVYQMSYDHFMDVSQHLQDLGQAVSRDTELSPLSRDQKLLEIRQMEQVALRNRLALQIALQAGSGETLKVSFEFSQHPCFAVAVVKKSG</sequence>
<keyword evidence="2" id="KW-1185">Reference proteome</keyword>
<comment type="caution">
    <text evidence="1">The sequence shown here is derived from an EMBL/GenBank/DDBJ whole genome shotgun (WGS) entry which is preliminary data.</text>
</comment>
<name>A0ACC2DI99_DIPCM</name>
<organism evidence="1 2">
    <name type="scientific">Diphasiastrum complanatum</name>
    <name type="common">Issler's clubmoss</name>
    <name type="synonym">Lycopodium complanatum</name>
    <dbReference type="NCBI Taxonomy" id="34168"/>
    <lineage>
        <taxon>Eukaryota</taxon>
        <taxon>Viridiplantae</taxon>
        <taxon>Streptophyta</taxon>
        <taxon>Embryophyta</taxon>
        <taxon>Tracheophyta</taxon>
        <taxon>Lycopodiopsida</taxon>
        <taxon>Lycopodiales</taxon>
        <taxon>Lycopodiaceae</taxon>
        <taxon>Lycopodioideae</taxon>
        <taxon>Diphasiastrum</taxon>
    </lineage>
</organism>
<protein>
    <submittedName>
        <fullName evidence="1">Uncharacterized protein</fullName>
    </submittedName>
</protein>
<accession>A0ACC2DI99</accession>
<evidence type="ECO:0000313" key="1">
    <source>
        <dbReference type="EMBL" id="KAJ7553968.1"/>
    </source>
</evidence>
<dbReference type="EMBL" id="CM055097">
    <property type="protein sequence ID" value="KAJ7553968.1"/>
    <property type="molecule type" value="Genomic_DNA"/>
</dbReference>
<reference evidence="2" key="1">
    <citation type="journal article" date="2024" name="Proc. Natl. Acad. Sci. U.S.A.">
        <title>Extraordinary preservation of gene collinearity over three hundred million years revealed in homosporous lycophytes.</title>
        <authorList>
            <person name="Li C."/>
            <person name="Wickell D."/>
            <person name="Kuo L.Y."/>
            <person name="Chen X."/>
            <person name="Nie B."/>
            <person name="Liao X."/>
            <person name="Peng D."/>
            <person name="Ji J."/>
            <person name="Jenkins J."/>
            <person name="Williams M."/>
            <person name="Shu S."/>
            <person name="Plott C."/>
            <person name="Barry K."/>
            <person name="Rajasekar S."/>
            <person name="Grimwood J."/>
            <person name="Han X."/>
            <person name="Sun S."/>
            <person name="Hou Z."/>
            <person name="He W."/>
            <person name="Dai G."/>
            <person name="Sun C."/>
            <person name="Schmutz J."/>
            <person name="Leebens-Mack J.H."/>
            <person name="Li F.W."/>
            <person name="Wang L."/>
        </authorList>
    </citation>
    <scope>NUCLEOTIDE SEQUENCE [LARGE SCALE GENOMIC DNA]</scope>
    <source>
        <strain evidence="2">cv. PW_Plant_1</strain>
    </source>
</reference>
<proteinExistence type="predicted"/>
<evidence type="ECO:0000313" key="2">
    <source>
        <dbReference type="Proteomes" id="UP001162992"/>
    </source>
</evidence>
<dbReference type="Proteomes" id="UP001162992">
    <property type="component" value="Chromosome 6"/>
</dbReference>
<gene>
    <name evidence="1" type="ORF">O6H91_06G120600</name>
</gene>